<evidence type="ECO:0000313" key="2">
    <source>
        <dbReference type="Proteomes" id="UP000078540"/>
    </source>
</evidence>
<sequence>MSICILPQIIPIDATGSGYAGRLLLRTLVAEYPSRNLKLTLNLKCLLVLH</sequence>
<dbReference type="AlphaFoldDB" id="A0A151I362"/>
<dbReference type="EMBL" id="KQ976487">
    <property type="protein sequence ID" value="KYM83653.1"/>
    <property type="molecule type" value="Genomic_DNA"/>
</dbReference>
<gene>
    <name evidence="1" type="ORF">ALC53_05882</name>
</gene>
<proteinExistence type="predicted"/>
<organism evidence="1 2">
    <name type="scientific">Atta colombica</name>
    <dbReference type="NCBI Taxonomy" id="520822"/>
    <lineage>
        <taxon>Eukaryota</taxon>
        <taxon>Metazoa</taxon>
        <taxon>Ecdysozoa</taxon>
        <taxon>Arthropoda</taxon>
        <taxon>Hexapoda</taxon>
        <taxon>Insecta</taxon>
        <taxon>Pterygota</taxon>
        <taxon>Neoptera</taxon>
        <taxon>Endopterygota</taxon>
        <taxon>Hymenoptera</taxon>
        <taxon>Apocrita</taxon>
        <taxon>Aculeata</taxon>
        <taxon>Formicoidea</taxon>
        <taxon>Formicidae</taxon>
        <taxon>Myrmicinae</taxon>
        <taxon>Atta</taxon>
    </lineage>
</organism>
<dbReference type="Proteomes" id="UP000078540">
    <property type="component" value="Unassembled WGS sequence"/>
</dbReference>
<keyword evidence="2" id="KW-1185">Reference proteome</keyword>
<accession>A0A151I362</accession>
<reference evidence="1 2" key="1">
    <citation type="submission" date="2015-09" db="EMBL/GenBank/DDBJ databases">
        <title>Atta colombica WGS genome.</title>
        <authorList>
            <person name="Nygaard S."/>
            <person name="Hu H."/>
            <person name="Boomsma J."/>
            <person name="Zhang G."/>
        </authorList>
    </citation>
    <scope>NUCLEOTIDE SEQUENCE [LARGE SCALE GENOMIC DNA]</scope>
    <source>
        <strain evidence="1">Treedump-2</strain>
        <tissue evidence="1">Whole body</tissue>
    </source>
</reference>
<name>A0A151I362_9HYME</name>
<protein>
    <submittedName>
        <fullName evidence="1">Uncharacterized protein</fullName>
    </submittedName>
</protein>
<evidence type="ECO:0000313" key="1">
    <source>
        <dbReference type="EMBL" id="KYM83653.1"/>
    </source>
</evidence>